<feature type="transmembrane region" description="Helical" evidence="8">
    <location>
        <begin position="300"/>
        <end position="321"/>
    </location>
</feature>
<dbReference type="GO" id="GO:0005789">
    <property type="term" value="C:endoplasmic reticulum membrane"/>
    <property type="evidence" value="ECO:0007669"/>
    <property type="project" value="UniProtKB-SubCell"/>
</dbReference>
<feature type="transmembrane region" description="Helical" evidence="8">
    <location>
        <begin position="383"/>
        <end position="407"/>
    </location>
</feature>
<keyword evidence="3 8" id="KW-0812">Transmembrane</keyword>
<dbReference type="OMA" id="HYTPWSQ"/>
<organism>
    <name type="scientific">Pediculus humanus subsp. corporis</name>
    <name type="common">Body louse</name>
    <dbReference type="NCBI Taxonomy" id="121224"/>
    <lineage>
        <taxon>Eukaryota</taxon>
        <taxon>Metazoa</taxon>
        <taxon>Ecdysozoa</taxon>
        <taxon>Arthropoda</taxon>
        <taxon>Hexapoda</taxon>
        <taxon>Insecta</taxon>
        <taxon>Pterygota</taxon>
        <taxon>Neoptera</taxon>
        <taxon>Paraneoptera</taxon>
        <taxon>Psocodea</taxon>
        <taxon>Troctomorpha</taxon>
        <taxon>Phthiraptera</taxon>
        <taxon>Anoplura</taxon>
        <taxon>Pediculidae</taxon>
        <taxon>Pediculus</taxon>
    </lineage>
</organism>
<evidence type="ECO:0000313" key="12">
    <source>
        <dbReference type="EnsemblMetazoa" id="PHUM597490-PA"/>
    </source>
</evidence>
<feature type="transmembrane region" description="Helical" evidence="8">
    <location>
        <begin position="122"/>
        <end position="142"/>
    </location>
</feature>
<evidence type="ECO:0000256" key="8">
    <source>
        <dbReference type="RuleBase" id="RU361229"/>
    </source>
</evidence>
<evidence type="ECO:0000256" key="1">
    <source>
        <dbReference type="ARBA" id="ARBA00004477"/>
    </source>
</evidence>
<keyword evidence="7" id="KW-0325">Glycoprotein</keyword>
<feature type="transmembrane region" description="Helical" evidence="8">
    <location>
        <begin position="352"/>
        <end position="371"/>
    </location>
</feature>
<dbReference type="CTD" id="8236835"/>
<accession>E0W2V6</accession>
<evidence type="ECO:0000256" key="2">
    <source>
        <dbReference type="ARBA" id="ARBA00005512"/>
    </source>
</evidence>
<dbReference type="PANTHER" id="PTHR14463:SF5">
    <property type="entry name" value="LIPASE MATURATION FACTOR 2"/>
    <property type="match status" value="1"/>
</dbReference>
<comment type="similarity">
    <text evidence="2 8">Belongs to the lipase maturation factor family.</text>
</comment>
<dbReference type="Pfam" id="PF06762">
    <property type="entry name" value="LMF1"/>
    <property type="match status" value="1"/>
</dbReference>
<dbReference type="InterPro" id="IPR009613">
    <property type="entry name" value="LMF"/>
</dbReference>
<gene>
    <name evidence="12" type="primary">8236835</name>
    <name evidence="11" type="ORF">Phum_PHUM597490</name>
</gene>
<feature type="transmembrane region" description="Helical" evidence="8">
    <location>
        <begin position="218"/>
        <end position="242"/>
    </location>
</feature>
<evidence type="ECO:0000256" key="4">
    <source>
        <dbReference type="ARBA" id="ARBA00022824"/>
    </source>
</evidence>
<keyword evidence="5 8" id="KW-1133">Transmembrane helix</keyword>
<dbReference type="VEuPathDB" id="VectorBase:PHUM597490"/>
<dbReference type="eggNOG" id="ENOG502QTN6">
    <property type="taxonomic scope" value="Eukaryota"/>
</dbReference>
<keyword evidence="4 8" id="KW-0256">Endoplasmic reticulum</keyword>
<dbReference type="RefSeq" id="XP_002432700.1">
    <property type="nucleotide sequence ID" value="XM_002432655.1"/>
</dbReference>
<dbReference type="InterPro" id="IPR057433">
    <property type="entry name" value="LMF1/2_C"/>
</dbReference>
<reference evidence="12" key="3">
    <citation type="submission" date="2020-05" db="UniProtKB">
        <authorList>
            <consortium name="EnsemblMetazoa"/>
        </authorList>
    </citation>
    <scope>IDENTIFICATION</scope>
    <source>
        <strain evidence="12">USDA</strain>
    </source>
</reference>
<dbReference type="GeneID" id="8236835"/>
<dbReference type="EMBL" id="DS235879">
    <property type="protein sequence ID" value="EEB19962.1"/>
    <property type="molecule type" value="Genomic_DNA"/>
</dbReference>
<reference evidence="11" key="1">
    <citation type="submission" date="2007-04" db="EMBL/GenBank/DDBJ databases">
        <title>Annotation of Pediculus humanus corporis strain USDA.</title>
        <authorList>
            <person name="Kirkness E."/>
            <person name="Hannick L."/>
            <person name="Hass B."/>
            <person name="Bruggner R."/>
            <person name="Lawson D."/>
            <person name="Bidwell S."/>
            <person name="Joardar V."/>
            <person name="Caler E."/>
            <person name="Walenz B."/>
            <person name="Inman J."/>
            <person name="Schobel S."/>
            <person name="Galinsky K."/>
            <person name="Amedeo P."/>
            <person name="Strausberg R."/>
        </authorList>
    </citation>
    <scope>NUCLEOTIDE SEQUENCE</scope>
    <source>
        <strain evidence="11">USDA</strain>
    </source>
</reference>
<dbReference type="Pfam" id="PF25179">
    <property type="entry name" value="LMF1_C"/>
    <property type="match status" value="1"/>
</dbReference>
<keyword evidence="13" id="KW-1185">Reference proteome</keyword>
<dbReference type="EnsemblMetazoa" id="PHUM597490-RA">
    <property type="protein sequence ID" value="PHUM597490-PA"/>
    <property type="gene ID" value="PHUM597490"/>
</dbReference>
<evidence type="ECO:0000313" key="11">
    <source>
        <dbReference type="EMBL" id="EEB19962.1"/>
    </source>
</evidence>
<evidence type="ECO:0000259" key="10">
    <source>
        <dbReference type="Pfam" id="PF25179"/>
    </source>
</evidence>
<evidence type="ECO:0000259" key="9">
    <source>
        <dbReference type="Pfam" id="PF06762"/>
    </source>
</evidence>
<feature type="transmembrane region" description="Helical" evidence="8">
    <location>
        <begin position="254"/>
        <end position="280"/>
    </location>
</feature>
<dbReference type="InterPro" id="IPR057434">
    <property type="entry name" value="LMF1/2_N"/>
</dbReference>
<dbReference type="AlphaFoldDB" id="E0W2V6"/>
<dbReference type="EMBL" id="AAZO01007286">
    <property type="status" value="NOT_ANNOTATED_CDS"/>
    <property type="molecule type" value="Genomic_DNA"/>
</dbReference>
<reference evidence="11" key="2">
    <citation type="submission" date="2007-04" db="EMBL/GenBank/DDBJ databases">
        <title>The genome of the human body louse.</title>
        <authorList>
            <consortium name="The Human Body Louse Genome Consortium"/>
            <person name="Kirkness E."/>
            <person name="Walenz B."/>
            <person name="Hass B."/>
            <person name="Bruggner R."/>
            <person name="Strausberg R."/>
        </authorList>
    </citation>
    <scope>NUCLEOTIDE SEQUENCE</scope>
    <source>
        <strain evidence="11">USDA</strain>
    </source>
</reference>
<comment type="subcellular location">
    <subcellularLocation>
        <location evidence="1 8">Endoplasmic reticulum membrane</location>
        <topology evidence="1 8">Multi-pass membrane protein</topology>
    </subcellularLocation>
</comment>
<dbReference type="OrthoDB" id="434126at2759"/>
<dbReference type="HOGENOM" id="CLU_020557_1_0_1"/>
<name>E0W2V6_PEDHC</name>
<dbReference type="Proteomes" id="UP000009046">
    <property type="component" value="Unassembled WGS sequence"/>
</dbReference>
<dbReference type="InParanoid" id="E0W2V6"/>
<evidence type="ECO:0000256" key="7">
    <source>
        <dbReference type="ARBA" id="ARBA00023180"/>
    </source>
</evidence>
<sequence>MAFAYYTRNLILRGVCCVYFFAFLSFYLQIPGLYGNNGILPARSQLEDLSSRTLAEKFHKKPTLLWLAPFLGLNTEYMMDVLSLLGIVLSFVGFLSVKFNIAPTFISLWSFYYSLYQVGQTFMWFQWDILLLEVGFLSIFVAPFLHNSHNKKWIYTPADNVTFFLVKWLLFRFMFSSGIVKLQSNCPTWWGLTALNVHFESQPLPHFVSWYMHHTPNWFLKLGTVFTLIVEQLMPFLFFFPLRSVRQMGFFFQVFLQLMIIFTGNYNFFNLLTIVLCFSLLDDRFFYPSKKKKPTFTQRFFSLTLNILVHGFLLYIANVYYSVRLNSKWTIDSEITFTKAEFDQFVAKAVPAGIYIGGVSLLIVSIKALYLSFRVRGSKVKTLLVTLIYIAAAIFLFGISLVPYSVLHKSSNSTIIPSLKRTYHRLEHLQIVNSYGLFRRMTGVGGRPEVIIEGANDLKGPWYEYNFKYKPGNVNSSLPIVAPYQPRVDWQMWFAALGTYHQNPWLMSTVYRLLEGEKTVLQLLDMNKLPFSKPPKYIKGSLYLYHYTPWSQRKQPMWWKRENVGEYFPIFSKDQSSLIDYLKTYKILQSKQAKAADDKLMV</sequence>
<evidence type="ECO:0000256" key="3">
    <source>
        <dbReference type="ARBA" id="ARBA00022692"/>
    </source>
</evidence>
<dbReference type="STRING" id="121224.E0W2V6"/>
<keyword evidence="6 8" id="KW-0472">Membrane</keyword>
<proteinExistence type="inferred from homology"/>
<evidence type="ECO:0000256" key="5">
    <source>
        <dbReference type="ARBA" id="ARBA00022989"/>
    </source>
</evidence>
<dbReference type="PANTHER" id="PTHR14463">
    <property type="entry name" value="LIPASE MATURATION FACTOR"/>
    <property type="match status" value="1"/>
</dbReference>
<evidence type="ECO:0000313" key="13">
    <source>
        <dbReference type="Proteomes" id="UP000009046"/>
    </source>
</evidence>
<dbReference type="KEGG" id="phu:Phum_PHUM597490"/>
<feature type="domain" description="Lipase maturation factor 1/2 N-terminal" evidence="9">
    <location>
        <begin position="123"/>
        <end position="287"/>
    </location>
</feature>
<feature type="domain" description="Lipase maturation factor 1/2 C-terminal" evidence="10">
    <location>
        <begin position="431"/>
        <end position="569"/>
    </location>
</feature>
<protein>
    <recommendedName>
        <fullName evidence="8">Lipase maturation factor</fullName>
    </recommendedName>
</protein>
<dbReference type="GO" id="GO:0051604">
    <property type="term" value="P:protein maturation"/>
    <property type="evidence" value="ECO:0007669"/>
    <property type="project" value="InterPro"/>
</dbReference>
<feature type="transmembrane region" description="Helical" evidence="8">
    <location>
        <begin position="12"/>
        <end position="30"/>
    </location>
</feature>
<comment type="function">
    <text evidence="8">Involved in the maturation of specific proteins in the endoplasmic reticulum.</text>
</comment>
<evidence type="ECO:0000256" key="6">
    <source>
        <dbReference type="ARBA" id="ARBA00023136"/>
    </source>
</evidence>